<evidence type="ECO:0000313" key="2">
    <source>
        <dbReference type="Proteomes" id="UP000032142"/>
    </source>
</evidence>
<protein>
    <submittedName>
        <fullName evidence="1">Uncharacterized protein</fullName>
    </submittedName>
</protein>
<name>A0A0B0Q147_GOSAR</name>
<gene>
    <name evidence="1" type="ORF">F383_16504</name>
</gene>
<dbReference type="AlphaFoldDB" id="A0A0B0Q147"/>
<proteinExistence type="predicted"/>
<evidence type="ECO:0000313" key="1">
    <source>
        <dbReference type="EMBL" id="KHG29506.1"/>
    </source>
</evidence>
<dbReference type="Proteomes" id="UP000032142">
    <property type="component" value="Unassembled WGS sequence"/>
</dbReference>
<keyword evidence="2" id="KW-1185">Reference proteome</keyword>
<dbReference type="EMBL" id="KN450305">
    <property type="protein sequence ID" value="KHG29506.1"/>
    <property type="molecule type" value="Genomic_DNA"/>
</dbReference>
<reference evidence="2" key="1">
    <citation type="submission" date="2014-09" db="EMBL/GenBank/DDBJ databases">
        <authorList>
            <person name="Mudge J."/>
            <person name="Ramaraj T."/>
            <person name="Lindquist I.E."/>
            <person name="Bharti A.K."/>
            <person name="Sundararajan A."/>
            <person name="Cameron C.T."/>
            <person name="Woodward J.E."/>
            <person name="May G.D."/>
            <person name="Brubaker C."/>
            <person name="Broadhvest J."/>
            <person name="Wilkins T.A."/>
        </authorList>
    </citation>
    <scope>NUCLEOTIDE SEQUENCE</scope>
    <source>
        <strain evidence="2">cv. AKA8401</strain>
    </source>
</reference>
<sequence>MSIVLGTSFICLLLYIGLNTGGIHFG</sequence>
<accession>A0A0B0Q147</accession>
<organism evidence="1 2">
    <name type="scientific">Gossypium arboreum</name>
    <name type="common">Tree cotton</name>
    <name type="synonym">Gossypium nanking</name>
    <dbReference type="NCBI Taxonomy" id="29729"/>
    <lineage>
        <taxon>Eukaryota</taxon>
        <taxon>Viridiplantae</taxon>
        <taxon>Streptophyta</taxon>
        <taxon>Embryophyta</taxon>
        <taxon>Tracheophyta</taxon>
        <taxon>Spermatophyta</taxon>
        <taxon>Magnoliopsida</taxon>
        <taxon>eudicotyledons</taxon>
        <taxon>Gunneridae</taxon>
        <taxon>Pentapetalae</taxon>
        <taxon>rosids</taxon>
        <taxon>malvids</taxon>
        <taxon>Malvales</taxon>
        <taxon>Malvaceae</taxon>
        <taxon>Malvoideae</taxon>
        <taxon>Gossypium</taxon>
    </lineage>
</organism>